<keyword evidence="2" id="KW-1185">Reference proteome</keyword>
<name>A0A2Z5G8W9_9BACT</name>
<evidence type="ECO:0000313" key="1">
    <source>
        <dbReference type="EMBL" id="AXC15571.1"/>
    </source>
</evidence>
<dbReference type="AlphaFoldDB" id="A0A2Z5G8W9"/>
<dbReference type="EMBL" id="CP030840">
    <property type="protein sequence ID" value="AXC15571.1"/>
    <property type="molecule type" value="Genomic_DNA"/>
</dbReference>
<dbReference type="KEGG" id="abas:ACPOL_6337"/>
<reference evidence="1 2" key="1">
    <citation type="journal article" date="2018" name="Front. Microbiol.">
        <title>Hydrolytic Capabilities as a Key to Environmental Success: Chitinolytic and Cellulolytic Acidobacteria From Acidic Sub-arctic Soils and Boreal Peatlands.</title>
        <authorList>
            <person name="Belova S.E."/>
            <person name="Ravin N.V."/>
            <person name="Pankratov T.A."/>
            <person name="Rakitin A.L."/>
            <person name="Ivanova A.A."/>
            <person name="Beletsky A.V."/>
            <person name="Mardanov A.V."/>
            <person name="Sinninghe Damste J.S."/>
            <person name="Dedysh S.N."/>
        </authorList>
    </citation>
    <scope>NUCLEOTIDE SEQUENCE [LARGE SCALE GENOMIC DNA]</scope>
    <source>
        <strain evidence="1 2">SBC82</strain>
    </source>
</reference>
<gene>
    <name evidence="1" type="ORF">ACPOL_6337</name>
</gene>
<proteinExistence type="predicted"/>
<evidence type="ECO:0000313" key="2">
    <source>
        <dbReference type="Proteomes" id="UP000253606"/>
    </source>
</evidence>
<accession>A0A2Z5G8W9</accession>
<sequence>MIHLFLEPLLDNELPASLFGATAVTLQSNDQWFQLMS</sequence>
<protein>
    <submittedName>
        <fullName evidence="1">Uncharacterized protein</fullName>
    </submittedName>
</protein>
<dbReference type="Proteomes" id="UP000253606">
    <property type="component" value="Chromosome"/>
</dbReference>
<organism evidence="1 2">
    <name type="scientific">Acidisarcina polymorpha</name>
    <dbReference type="NCBI Taxonomy" id="2211140"/>
    <lineage>
        <taxon>Bacteria</taxon>
        <taxon>Pseudomonadati</taxon>
        <taxon>Acidobacteriota</taxon>
        <taxon>Terriglobia</taxon>
        <taxon>Terriglobales</taxon>
        <taxon>Acidobacteriaceae</taxon>
        <taxon>Acidisarcina</taxon>
    </lineage>
</organism>